<sequence length="199" mass="22012">MTAEPPPSASTGRWPAPPQDGYTVDDFFSLPDLPPHTGLVDGSLVFASPQRDFHSTVVDLLVNGLRTAVLEHCRVRRETAVVPTDRTAPEPDLCVLRAEAVRSRRQARYEAGDVVLAVEVVSPDSEEGDRDTKPHEYARAGIQHFWRVEMTGEDDLPVVHVHELDSATRSCVVTGIRHDRLKLTVPFDVGIDLTAVDRM</sequence>
<gene>
    <name evidence="2" type="ORF">GCM10010420_49410</name>
</gene>
<feature type="domain" description="Putative restriction endonuclease" evidence="1">
    <location>
        <begin position="25"/>
        <end position="165"/>
    </location>
</feature>
<dbReference type="GO" id="GO:0004519">
    <property type="term" value="F:endonuclease activity"/>
    <property type="evidence" value="ECO:0007669"/>
    <property type="project" value="UniProtKB-KW"/>
</dbReference>
<protein>
    <submittedName>
        <fullName evidence="2">Uma2 family endonuclease</fullName>
    </submittedName>
</protein>
<dbReference type="Proteomes" id="UP001500058">
    <property type="component" value="Unassembled WGS sequence"/>
</dbReference>
<organism evidence="2 3">
    <name type="scientific">Streptomyces glaucosporus</name>
    <dbReference type="NCBI Taxonomy" id="284044"/>
    <lineage>
        <taxon>Bacteria</taxon>
        <taxon>Bacillati</taxon>
        <taxon>Actinomycetota</taxon>
        <taxon>Actinomycetes</taxon>
        <taxon>Kitasatosporales</taxon>
        <taxon>Streptomycetaceae</taxon>
        <taxon>Streptomyces</taxon>
    </lineage>
</organism>
<evidence type="ECO:0000313" key="2">
    <source>
        <dbReference type="EMBL" id="GAA2414000.1"/>
    </source>
</evidence>
<evidence type="ECO:0000313" key="3">
    <source>
        <dbReference type="Proteomes" id="UP001500058"/>
    </source>
</evidence>
<name>A0ABP5VX35_9ACTN</name>
<dbReference type="PANTHER" id="PTHR35400">
    <property type="entry name" value="SLR1083 PROTEIN"/>
    <property type="match status" value="1"/>
</dbReference>
<keyword evidence="2" id="KW-0540">Nuclease</keyword>
<dbReference type="InterPro" id="IPR008538">
    <property type="entry name" value="Uma2"/>
</dbReference>
<evidence type="ECO:0000259" key="1">
    <source>
        <dbReference type="Pfam" id="PF05685"/>
    </source>
</evidence>
<keyword evidence="2" id="KW-0255">Endonuclease</keyword>
<proteinExistence type="predicted"/>
<comment type="caution">
    <text evidence="2">The sequence shown here is derived from an EMBL/GenBank/DDBJ whole genome shotgun (WGS) entry which is preliminary data.</text>
</comment>
<dbReference type="Gene3D" id="3.90.1570.10">
    <property type="entry name" value="tt1808, chain A"/>
    <property type="match status" value="1"/>
</dbReference>
<dbReference type="EMBL" id="BAAATJ010000031">
    <property type="protein sequence ID" value="GAA2414000.1"/>
    <property type="molecule type" value="Genomic_DNA"/>
</dbReference>
<dbReference type="PANTHER" id="PTHR35400:SF3">
    <property type="entry name" value="SLL1072 PROTEIN"/>
    <property type="match status" value="1"/>
</dbReference>
<dbReference type="CDD" id="cd06260">
    <property type="entry name" value="DUF820-like"/>
    <property type="match status" value="1"/>
</dbReference>
<dbReference type="Pfam" id="PF05685">
    <property type="entry name" value="Uma2"/>
    <property type="match status" value="1"/>
</dbReference>
<dbReference type="InterPro" id="IPR011335">
    <property type="entry name" value="Restrct_endonuc-II-like"/>
</dbReference>
<reference evidence="3" key="1">
    <citation type="journal article" date="2019" name="Int. J. Syst. Evol. Microbiol.">
        <title>The Global Catalogue of Microorganisms (GCM) 10K type strain sequencing project: providing services to taxonomists for standard genome sequencing and annotation.</title>
        <authorList>
            <consortium name="The Broad Institute Genomics Platform"/>
            <consortium name="The Broad Institute Genome Sequencing Center for Infectious Disease"/>
            <person name="Wu L."/>
            <person name="Ma J."/>
        </authorList>
    </citation>
    <scope>NUCLEOTIDE SEQUENCE [LARGE SCALE GENOMIC DNA]</scope>
    <source>
        <strain evidence="3">JCM 6921</strain>
    </source>
</reference>
<accession>A0ABP5VX35</accession>
<dbReference type="InterPro" id="IPR012296">
    <property type="entry name" value="Nuclease_put_TT1808"/>
</dbReference>
<dbReference type="SUPFAM" id="SSF52980">
    <property type="entry name" value="Restriction endonuclease-like"/>
    <property type="match status" value="1"/>
</dbReference>
<keyword evidence="2" id="KW-0378">Hydrolase</keyword>
<keyword evidence="3" id="KW-1185">Reference proteome</keyword>
<dbReference type="RefSeq" id="WP_344633339.1">
    <property type="nucleotide sequence ID" value="NZ_BAAATJ010000031.1"/>
</dbReference>